<comment type="caution">
    <text evidence="1">The sequence shown here is derived from an EMBL/GenBank/DDBJ whole genome shotgun (WGS) entry which is preliminary data.</text>
</comment>
<evidence type="ECO:0000313" key="2">
    <source>
        <dbReference type="Proteomes" id="UP000240978"/>
    </source>
</evidence>
<keyword evidence="2" id="KW-1185">Reference proteome</keyword>
<proteinExistence type="predicted"/>
<gene>
    <name evidence="1" type="ORF">CLV42_110186</name>
</gene>
<reference evidence="1 2" key="1">
    <citation type="submission" date="2018-03" db="EMBL/GenBank/DDBJ databases">
        <title>Genomic Encyclopedia of Archaeal and Bacterial Type Strains, Phase II (KMG-II): from individual species to whole genera.</title>
        <authorList>
            <person name="Goeker M."/>
        </authorList>
    </citation>
    <scope>NUCLEOTIDE SEQUENCE [LARGE SCALE GENOMIC DNA]</scope>
    <source>
        <strain evidence="1 2">DSM 18107</strain>
    </source>
</reference>
<accession>A0A2P8FZ82</accession>
<protein>
    <submittedName>
        <fullName evidence="1">Uncharacterized protein</fullName>
    </submittedName>
</protein>
<evidence type="ECO:0000313" key="1">
    <source>
        <dbReference type="EMBL" id="PSL27032.1"/>
    </source>
</evidence>
<dbReference type="EMBL" id="PYGK01000010">
    <property type="protein sequence ID" value="PSL27032.1"/>
    <property type="molecule type" value="Genomic_DNA"/>
</dbReference>
<dbReference type="AlphaFoldDB" id="A0A2P8FZ82"/>
<dbReference type="Proteomes" id="UP000240978">
    <property type="component" value="Unassembled WGS sequence"/>
</dbReference>
<name>A0A2P8FZ82_9BACT</name>
<organism evidence="1 2">
    <name type="scientific">Chitinophaga ginsengisoli</name>
    <dbReference type="NCBI Taxonomy" id="363837"/>
    <lineage>
        <taxon>Bacteria</taxon>
        <taxon>Pseudomonadati</taxon>
        <taxon>Bacteroidota</taxon>
        <taxon>Chitinophagia</taxon>
        <taxon>Chitinophagales</taxon>
        <taxon>Chitinophagaceae</taxon>
        <taxon>Chitinophaga</taxon>
    </lineage>
</organism>
<sequence>MPLPIRIYHHSIQQSIQKDTNIMATHNISPEKADANKEAKRNYNLICSL</sequence>